<dbReference type="InterPro" id="IPR001138">
    <property type="entry name" value="Zn2Cys6_DnaBD"/>
</dbReference>
<evidence type="ECO:0000313" key="3">
    <source>
        <dbReference type="Proteomes" id="UP000313359"/>
    </source>
</evidence>
<evidence type="ECO:0000313" key="2">
    <source>
        <dbReference type="EMBL" id="RPD61432.1"/>
    </source>
</evidence>
<dbReference type="EMBL" id="ML122262">
    <property type="protein sequence ID" value="RPD61432.1"/>
    <property type="molecule type" value="Genomic_DNA"/>
</dbReference>
<reference evidence="2" key="1">
    <citation type="journal article" date="2018" name="Genome Biol. Evol.">
        <title>Genomics and development of Lentinus tigrinus, a white-rot wood-decaying mushroom with dimorphic fruiting bodies.</title>
        <authorList>
            <person name="Wu B."/>
            <person name="Xu Z."/>
            <person name="Knudson A."/>
            <person name="Carlson A."/>
            <person name="Chen N."/>
            <person name="Kovaka S."/>
            <person name="LaButti K."/>
            <person name="Lipzen A."/>
            <person name="Pennachio C."/>
            <person name="Riley R."/>
            <person name="Schakwitz W."/>
            <person name="Umezawa K."/>
            <person name="Ohm R.A."/>
            <person name="Grigoriev I.V."/>
            <person name="Nagy L.G."/>
            <person name="Gibbons J."/>
            <person name="Hibbett D."/>
        </authorList>
    </citation>
    <scope>NUCLEOTIDE SEQUENCE [LARGE SCALE GENOMIC DNA]</scope>
    <source>
        <strain evidence="2">ALCF2SS1-6</strain>
    </source>
</reference>
<dbReference type="GO" id="GO:0000981">
    <property type="term" value="F:DNA-binding transcription factor activity, RNA polymerase II-specific"/>
    <property type="evidence" value="ECO:0007669"/>
    <property type="project" value="InterPro"/>
</dbReference>
<dbReference type="AlphaFoldDB" id="A0A5C2SCA0"/>
<sequence length="217" mass="23419">MDDSAGPQSYSASLHSAAAGRIASVPPHELSSLLSSSAPGDGQSVSIPYAVLLEWQERLRVVNDALQTLINAYPQQPFGELLQQHTGHSMVPLFTANSVGQTRTTPPQPAYYDWGRTSNLIGPEMDLGGISSANPRAITGTSIDPRSIVNMPSFSAVGEPGDSTLNTRRKKRAKVACESCHAMRKTCEDARPCWNCCRNGCADTCTDWVRSARERQA</sequence>
<dbReference type="GO" id="GO:0008270">
    <property type="term" value="F:zinc ion binding"/>
    <property type="evidence" value="ECO:0007669"/>
    <property type="project" value="InterPro"/>
</dbReference>
<accession>A0A5C2SCA0</accession>
<evidence type="ECO:0000259" key="1">
    <source>
        <dbReference type="PROSITE" id="PS00463"/>
    </source>
</evidence>
<organism evidence="2 3">
    <name type="scientific">Lentinus tigrinus ALCF2SS1-6</name>
    <dbReference type="NCBI Taxonomy" id="1328759"/>
    <lineage>
        <taxon>Eukaryota</taxon>
        <taxon>Fungi</taxon>
        <taxon>Dikarya</taxon>
        <taxon>Basidiomycota</taxon>
        <taxon>Agaricomycotina</taxon>
        <taxon>Agaricomycetes</taxon>
        <taxon>Polyporales</taxon>
        <taxon>Polyporaceae</taxon>
        <taxon>Lentinus</taxon>
    </lineage>
</organism>
<proteinExistence type="predicted"/>
<name>A0A5C2SCA0_9APHY</name>
<dbReference type="OrthoDB" id="4685598at2759"/>
<feature type="domain" description="Zn(2)-C6 fungal-type" evidence="1">
    <location>
        <begin position="176"/>
        <end position="205"/>
    </location>
</feature>
<keyword evidence="3" id="KW-1185">Reference proteome</keyword>
<dbReference type="PROSITE" id="PS00463">
    <property type="entry name" value="ZN2_CY6_FUNGAL_1"/>
    <property type="match status" value="1"/>
</dbReference>
<dbReference type="Proteomes" id="UP000313359">
    <property type="component" value="Unassembled WGS sequence"/>
</dbReference>
<gene>
    <name evidence="2" type="ORF">L227DRAFT_68901</name>
</gene>
<protein>
    <recommendedName>
        <fullName evidence="1">Zn(2)-C6 fungal-type domain-containing protein</fullName>
    </recommendedName>
</protein>